<comment type="caution">
    <text evidence="3">The sequence shown here is derived from an EMBL/GenBank/DDBJ whole genome shotgun (WGS) entry which is preliminary data.</text>
</comment>
<keyword evidence="1" id="KW-0175">Coiled coil</keyword>
<keyword evidence="4" id="KW-1185">Reference proteome</keyword>
<gene>
    <name evidence="3" type="ORF">Uis4E_2207</name>
</gene>
<organism evidence="3 4">
    <name type="scientific">Bifidobacterium parmae</name>
    <dbReference type="NCBI Taxonomy" id="361854"/>
    <lineage>
        <taxon>Bacteria</taxon>
        <taxon>Bacillati</taxon>
        <taxon>Actinomycetota</taxon>
        <taxon>Actinomycetes</taxon>
        <taxon>Bifidobacteriales</taxon>
        <taxon>Bifidobacteriaceae</taxon>
        <taxon>Bifidobacterium</taxon>
    </lineage>
</organism>
<evidence type="ECO:0000313" key="4">
    <source>
        <dbReference type="Proteomes" id="UP000235034"/>
    </source>
</evidence>
<dbReference type="OrthoDB" id="4204055at2"/>
<evidence type="ECO:0008006" key="5">
    <source>
        <dbReference type="Google" id="ProtNLM"/>
    </source>
</evidence>
<dbReference type="Proteomes" id="UP000235034">
    <property type="component" value="Unassembled WGS sequence"/>
</dbReference>
<feature type="region of interest" description="Disordered" evidence="2">
    <location>
        <begin position="143"/>
        <end position="185"/>
    </location>
</feature>
<evidence type="ECO:0000256" key="2">
    <source>
        <dbReference type="SAM" id="MobiDB-lite"/>
    </source>
</evidence>
<evidence type="ECO:0000256" key="1">
    <source>
        <dbReference type="SAM" id="Coils"/>
    </source>
</evidence>
<feature type="compositionally biased region" description="Basic and acidic residues" evidence="2">
    <location>
        <begin position="1"/>
        <end position="16"/>
    </location>
</feature>
<sequence length="204" mass="22723">MDQQQDKTDEQDKPKEPATQPGTDWQSKFEGQRKVNRDLEAKLNEAYRKADKVDELEKQLAALQGKEAEYEAAKKEQSIKDEALRTANQRILKAEIRAAATGRMNDPADALRYLDLSQFTVGDDGDTDTQAITEALDGLLKDKPYLGKAETNAPHGADIQPPSGTRDGDRHAGQLTRDDLRHMTPQQIVDAQRKGLLKDLLATD</sequence>
<feature type="region of interest" description="Disordered" evidence="2">
    <location>
        <begin position="1"/>
        <end position="34"/>
    </location>
</feature>
<protein>
    <recommendedName>
        <fullName evidence="5">Phage minor structural protein GP20</fullName>
    </recommendedName>
</protein>
<dbReference type="EMBL" id="NMWT01000036">
    <property type="protein sequence ID" value="PLS26032.1"/>
    <property type="molecule type" value="Genomic_DNA"/>
</dbReference>
<feature type="coiled-coil region" evidence="1">
    <location>
        <begin position="36"/>
        <end position="76"/>
    </location>
</feature>
<name>A0A2N5IVN8_9BIFI</name>
<proteinExistence type="predicted"/>
<accession>A0A2N5IVN8</accession>
<evidence type="ECO:0000313" key="3">
    <source>
        <dbReference type="EMBL" id="PLS26032.1"/>
    </source>
</evidence>
<dbReference type="RefSeq" id="WP_101623258.1">
    <property type="nucleotide sequence ID" value="NZ_NMWT01000036.1"/>
</dbReference>
<dbReference type="AlphaFoldDB" id="A0A2N5IVN8"/>
<reference evidence="3 4" key="1">
    <citation type="submission" date="2017-07" db="EMBL/GenBank/DDBJ databases">
        <title>Bifidobacterium novel species.</title>
        <authorList>
            <person name="Lugli G.A."/>
            <person name="Milani C."/>
            <person name="Duranti S."/>
            <person name="Mangifesta M."/>
        </authorList>
    </citation>
    <scope>NUCLEOTIDE SEQUENCE [LARGE SCALE GENOMIC DNA]</scope>
    <source>
        <strain evidence="3 4">77</strain>
    </source>
</reference>
<feature type="compositionally biased region" description="Basic and acidic residues" evidence="2">
    <location>
        <begin position="166"/>
        <end position="182"/>
    </location>
</feature>